<reference evidence="10 11" key="1">
    <citation type="submission" date="2018-04" db="EMBL/GenBank/DDBJ databases">
        <title>Genomic Encyclopedia of Archaeal and Bacterial Type Strains, Phase II (KMG-II): from individual species to whole genera.</title>
        <authorList>
            <person name="Goeker M."/>
        </authorList>
    </citation>
    <scope>NUCLEOTIDE SEQUENCE [LARGE SCALE GENOMIC DNA]</scope>
    <source>
        <strain evidence="10 11">DSM 5822</strain>
    </source>
</reference>
<evidence type="ECO:0000259" key="8">
    <source>
        <dbReference type="Pfam" id="PF02687"/>
    </source>
</evidence>
<feature type="transmembrane region" description="Helical" evidence="7">
    <location>
        <begin position="277"/>
        <end position="299"/>
    </location>
</feature>
<dbReference type="OrthoDB" id="384327at2"/>
<organism evidence="10 11">
    <name type="scientific">Agitococcus lubricus</name>
    <dbReference type="NCBI Taxonomy" id="1077255"/>
    <lineage>
        <taxon>Bacteria</taxon>
        <taxon>Pseudomonadati</taxon>
        <taxon>Pseudomonadota</taxon>
        <taxon>Gammaproteobacteria</taxon>
        <taxon>Moraxellales</taxon>
        <taxon>Moraxellaceae</taxon>
        <taxon>Agitococcus</taxon>
    </lineage>
</organism>
<dbReference type="InterPro" id="IPR025857">
    <property type="entry name" value="MacB_PCD"/>
</dbReference>
<keyword evidence="4 7" id="KW-0812">Transmembrane</keyword>
<dbReference type="InterPro" id="IPR003838">
    <property type="entry name" value="ABC3_permease_C"/>
</dbReference>
<evidence type="ECO:0000259" key="9">
    <source>
        <dbReference type="Pfam" id="PF12704"/>
    </source>
</evidence>
<dbReference type="EMBL" id="QAON01000012">
    <property type="protein sequence ID" value="PTQ88424.1"/>
    <property type="molecule type" value="Genomic_DNA"/>
</dbReference>
<accession>A0A2T5IWW4</accession>
<keyword evidence="3" id="KW-1003">Cell membrane</keyword>
<dbReference type="InterPro" id="IPR051447">
    <property type="entry name" value="Lipoprotein-release_system"/>
</dbReference>
<feature type="domain" description="ABC3 transporter permease C-terminal" evidence="8">
    <location>
        <begin position="278"/>
        <end position="397"/>
    </location>
</feature>
<evidence type="ECO:0000256" key="6">
    <source>
        <dbReference type="ARBA" id="ARBA00023136"/>
    </source>
</evidence>
<evidence type="ECO:0000256" key="1">
    <source>
        <dbReference type="ARBA" id="ARBA00004651"/>
    </source>
</evidence>
<keyword evidence="10" id="KW-0449">Lipoprotein</keyword>
<dbReference type="GO" id="GO:0044874">
    <property type="term" value="P:lipoprotein localization to outer membrane"/>
    <property type="evidence" value="ECO:0007669"/>
    <property type="project" value="TreeGrafter"/>
</dbReference>
<evidence type="ECO:0000256" key="3">
    <source>
        <dbReference type="ARBA" id="ARBA00022475"/>
    </source>
</evidence>
<dbReference type="Proteomes" id="UP000244223">
    <property type="component" value="Unassembled WGS sequence"/>
</dbReference>
<comment type="similarity">
    <text evidence="2">Belongs to the ABC-4 integral membrane protein family. LolC/E subfamily.</text>
</comment>
<feature type="transmembrane region" description="Helical" evidence="7">
    <location>
        <begin position="319"/>
        <end position="349"/>
    </location>
</feature>
<evidence type="ECO:0000256" key="5">
    <source>
        <dbReference type="ARBA" id="ARBA00022989"/>
    </source>
</evidence>
<protein>
    <submittedName>
        <fullName evidence="10">Lipoprotein-releasing system permease protein</fullName>
    </submittedName>
</protein>
<dbReference type="PANTHER" id="PTHR30489:SF0">
    <property type="entry name" value="LIPOPROTEIN-RELEASING SYSTEM TRANSMEMBRANE PROTEIN LOLE"/>
    <property type="match status" value="1"/>
</dbReference>
<gene>
    <name evidence="10" type="ORF">C8N29_11269</name>
</gene>
<dbReference type="Pfam" id="PF12704">
    <property type="entry name" value="MacB_PCD"/>
    <property type="match status" value="1"/>
</dbReference>
<proteinExistence type="inferred from homology"/>
<keyword evidence="5 7" id="KW-1133">Transmembrane helix</keyword>
<dbReference type="RefSeq" id="WP_107866304.1">
    <property type="nucleotide sequence ID" value="NZ_QAON01000012.1"/>
</dbReference>
<evidence type="ECO:0000313" key="10">
    <source>
        <dbReference type="EMBL" id="PTQ88424.1"/>
    </source>
</evidence>
<dbReference type="GO" id="GO:0098797">
    <property type="term" value="C:plasma membrane protein complex"/>
    <property type="evidence" value="ECO:0007669"/>
    <property type="project" value="TreeGrafter"/>
</dbReference>
<sequence>MALIEWQLAIRFLREGKTQTALITSGIALGIAVIIFISALVTGLQANIIERTLGTQAHIVLSAPDRTLLSGVDAPLIFRQEQARPQKIEPILNWPLILNDLKQHSELKAISPFTSGAAFALRGQAEKAVALIGIDPDAYRQIIPLENYIKAGQIQLASDEAMVGERLATDLGLKVGDKLTLVTASNRSLIVRITAIFALGVKDPDQRWVYLSLRSAQNLLNLTGQVTGIDLQVKTLFAAENIAQQLQRQYGIRADSWMASNQQLMTALKSQTASTTIIRFFVLISVAFGIASVLAIAVVQKQKEIGILRAMGLSQHAVLISFLIQGGLLGLLGAIIGTVAGIGLGQLFSLFARSPSGEPLFNLALTNELIASSMLVATVTGLLAAAVPAYRAAKLDPVQAIRYG</sequence>
<keyword evidence="11" id="KW-1185">Reference proteome</keyword>
<comment type="subcellular location">
    <subcellularLocation>
        <location evidence="1">Cell membrane</location>
        <topology evidence="1">Multi-pass membrane protein</topology>
    </subcellularLocation>
</comment>
<evidence type="ECO:0000256" key="7">
    <source>
        <dbReference type="SAM" id="Phobius"/>
    </source>
</evidence>
<dbReference type="PANTHER" id="PTHR30489">
    <property type="entry name" value="LIPOPROTEIN-RELEASING SYSTEM TRANSMEMBRANE PROTEIN LOLE"/>
    <property type="match status" value="1"/>
</dbReference>
<evidence type="ECO:0000256" key="2">
    <source>
        <dbReference type="ARBA" id="ARBA00005236"/>
    </source>
</evidence>
<feature type="transmembrane region" description="Helical" evidence="7">
    <location>
        <begin position="369"/>
        <end position="390"/>
    </location>
</feature>
<evidence type="ECO:0000313" key="11">
    <source>
        <dbReference type="Proteomes" id="UP000244223"/>
    </source>
</evidence>
<keyword evidence="6 7" id="KW-0472">Membrane</keyword>
<dbReference type="AlphaFoldDB" id="A0A2T5IWW4"/>
<comment type="caution">
    <text evidence="10">The sequence shown here is derived from an EMBL/GenBank/DDBJ whole genome shotgun (WGS) entry which is preliminary data.</text>
</comment>
<dbReference type="Pfam" id="PF02687">
    <property type="entry name" value="FtsX"/>
    <property type="match status" value="1"/>
</dbReference>
<name>A0A2T5IWW4_9GAMM</name>
<feature type="domain" description="MacB-like periplasmic core" evidence="9">
    <location>
        <begin position="20"/>
        <end position="248"/>
    </location>
</feature>
<evidence type="ECO:0000256" key="4">
    <source>
        <dbReference type="ARBA" id="ARBA00022692"/>
    </source>
</evidence>
<feature type="transmembrane region" description="Helical" evidence="7">
    <location>
        <begin position="21"/>
        <end position="41"/>
    </location>
</feature>